<dbReference type="EMBL" id="JBHSDR010000006">
    <property type="protein sequence ID" value="MFC4295106.1"/>
    <property type="molecule type" value="Genomic_DNA"/>
</dbReference>
<accession>A0ABV8RS21</accession>
<dbReference type="CDD" id="cd04301">
    <property type="entry name" value="NAT_SF"/>
    <property type="match status" value="1"/>
</dbReference>
<feature type="domain" description="N-acetyltransferase" evidence="3">
    <location>
        <begin position="102"/>
        <end position="233"/>
    </location>
</feature>
<dbReference type="InterPro" id="IPR050680">
    <property type="entry name" value="YpeA/RimI_acetyltransf"/>
</dbReference>
<sequence length="233" mass="24624">MTSAAGHVLDRPLWHALSGQQRDLAHGDARALRVDPAIGPFGAARDLGEEAQRALAALARGLGPLAQVEREEVAPAPGTTVVASAPLVQMVCAAPRMHGDHPAVELLGRADMAEMAILAEATEPGPWAPETIRYGAFYGIRERGRLVAMAGERMRPGGYAEVSGVCTDPAWRGKGLAAALIGRVMLGFAERDQVPFLHVHRDNAGAIALYERLGFAIRCPMTVTVIVWNGGAA</sequence>
<evidence type="ECO:0000313" key="4">
    <source>
        <dbReference type="EMBL" id="MFC4295106.1"/>
    </source>
</evidence>
<evidence type="ECO:0000256" key="2">
    <source>
        <dbReference type="ARBA" id="ARBA00023315"/>
    </source>
</evidence>
<comment type="caution">
    <text evidence="4">The sequence shown here is derived from an EMBL/GenBank/DDBJ whole genome shotgun (WGS) entry which is preliminary data.</text>
</comment>
<evidence type="ECO:0000259" key="3">
    <source>
        <dbReference type="PROSITE" id="PS51186"/>
    </source>
</evidence>
<reference evidence="5" key="1">
    <citation type="journal article" date="2019" name="Int. J. Syst. Evol. Microbiol.">
        <title>The Global Catalogue of Microorganisms (GCM) 10K type strain sequencing project: providing services to taxonomists for standard genome sequencing and annotation.</title>
        <authorList>
            <consortium name="The Broad Institute Genomics Platform"/>
            <consortium name="The Broad Institute Genome Sequencing Center for Infectious Disease"/>
            <person name="Wu L."/>
            <person name="Ma J."/>
        </authorList>
    </citation>
    <scope>NUCLEOTIDE SEQUENCE [LARGE SCALE GENOMIC DNA]</scope>
    <source>
        <strain evidence="5">CGMCC 1.12989</strain>
    </source>
</reference>
<dbReference type="PROSITE" id="PS51186">
    <property type="entry name" value="GNAT"/>
    <property type="match status" value="1"/>
</dbReference>
<dbReference type="SUPFAM" id="SSF55729">
    <property type="entry name" value="Acyl-CoA N-acyltransferases (Nat)"/>
    <property type="match status" value="1"/>
</dbReference>
<dbReference type="Proteomes" id="UP001595828">
    <property type="component" value="Unassembled WGS sequence"/>
</dbReference>
<dbReference type="InterPro" id="IPR013653">
    <property type="entry name" value="GCN5-like_dom"/>
</dbReference>
<gene>
    <name evidence="4" type="ORF">ACFO0A_08565</name>
</gene>
<dbReference type="InterPro" id="IPR000182">
    <property type="entry name" value="GNAT_dom"/>
</dbReference>
<proteinExistence type="predicted"/>
<keyword evidence="5" id="KW-1185">Reference proteome</keyword>
<dbReference type="Pfam" id="PF08445">
    <property type="entry name" value="FR47"/>
    <property type="match status" value="1"/>
</dbReference>
<dbReference type="Gene3D" id="3.40.630.30">
    <property type="match status" value="1"/>
</dbReference>
<organism evidence="4 5">
    <name type="scientific">Novosphingobium tardum</name>
    <dbReference type="NCBI Taxonomy" id="1538021"/>
    <lineage>
        <taxon>Bacteria</taxon>
        <taxon>Pseudomonadati</taxon>
        <taxon>Pseudomonadota</taxon>
        <taxon>Alphaproteobacteria</taxon>
        <taxon>Sphingomonadales</taxon>
        <taxon>Sphingomonadaceae</taxon>
        <taxon>Novosphingobium</taxon>
    </lineage>
</organism>
<keyword evidence="1" id="KW-0808">Transferase</keyword>
<dbReference type="RefSeq" id="WP_379538591.1">
    <property type="nucleotide sequence ID" value="NZ_JBHSDR010000006.1"/>
</dbReference>
<protein>
    <submittedName>
        <fullName evidence="4">GNAT family N-acetyltransferase</fullName>
    </submittedName>
</protein>
<dbReference type="PANTHER" id="PTHR43420">
    <property type="entry name" value="ACETYLTRANSFERASE"/>
    <property type="match status" value="1"/>
</dbReference>
<evidence type="ECO:0000256" key="1">
    <source>
        <dbReference type="ARBA" id="ARBA00022679"/>
    </source>
</evidence>
<evidence type="ECO:0000313" key="5">
    <source>
        <dbReference type="Proteomes" id="UP001595828"/>
    </source>
</evidence>
<dbReference type="InterPro" id="IPR016181">
    <property type="entry name" value="Acyl_CoA_acyltransferase"/>
</dbReference>
<name>A0ABV8RS21_9SPHN</name>
<keyword evidence="2" id="KW-0012">Acyltransferase</keyword>